<accession>A0ABC9Y7T0</accession>
<proteinExistence type="predicted"/>
<dbReference type="PANTHER" id="PTHR33332">
    <property type="entry name" value="REVERSE TRANSCRIPTASE DOMAIN-CONTAINING PROTEIN"/>
    <property type="match status" value="1"/>
</dbReference>
<reference evidence="1 2" key="1">
    <citation type="submission" date="2024-06" db="EMBL/GenBank/DDBJ databases">
        <title>The draft genome of Grus japonensis, version 3.</title>
        <authorList>
            <person name="Nabeshima K."/>
            <person name="Suzuki S."/>
            <person name="Onuma M."/>
        </authorList>
    </citation>
    <scope>NUCLEOTIDE SEQUENCE [LARGE SCALE GENOMIC DNA]</scope>
    <source>
        <strain evidence="1 2">451A</strain>
    </source>
</reference>
<dbReference type="Proteomes" id="UP001623348">
    <property type="component" value="Unassembled WGS sequence"/>
</dbReference>
<comment type="caution">
    <text evidence="1">The sequence shown here is derived from an EMBL/GenBank/DDBJ whole genome shotgun (WGS) entry which is preliminary data.</text>
</comment>
<evidence type="ECO:0000313" key="1">
    <source>
        <dbReference type="EMBL" id="GAB0206125.1"/>
    </source>
</evidence>
<evidence type="ECO:0000313" key="2">
    <source>
        <dbReference type="Proteomes" id="UP001623348"/>
    </source>
</evidence>
<name>A0ABC9Y7T0_GRUJA</name>
<sequence length="149" mass="16697">MGERIEKKKKVQWVVISGGAKSSWRPVTSDVPQGSILGPVLLYIFFNDLDYEAECTLSTSADDMELGGVADTPEGCAAIQKDLERLEKLSDRHFMRFNKGKCKVLHLRRNDPRHQYMLRATQLESSLAEKALGVLVDTKLNMNQQCALG</sequence>
<dbReference type="EMBL" id="BAAFJT010000040">
    <property type="protein sequence ID" value="GAB0206125.1"/>
    <property type="molecule type" value="Genomic_DNA"/>
</dbReference>
<keyword evidence="2" id="KW-1185">Reference proteome</keyword>
<protein>
    <submittedName>
        <fullName evidence="1">Mitochondrial enolase superfamily member 1</fullName>
    </submittedName>
</protein>
<organism evidence="1 2">
    <name type="scientific">Grus japonensis</name>
    <name type="common">Japanese crane</name>
    <name type="synonym">Red-crowned crane</name>
    <dbReference type="NCBI Taxonomy" id="30415"/>
    <lineage>
        <taxon>Eukaryota</taxon>
        <taxon>Metazoa</taxon>
        <taxon>Chordata</taxon>
        <taxon>Craniata</taxon>
        <taxon>Vertebrata</taxon>
        <taxon>Euteleostomi</taxon>
        <taxon>Archelosauria</taxon>
        <taxon>Archosauria</taxon>
        <taxon>Dinosauria</taxon>
        <taxon>Saurischia</taxon>
        <taxon>Theropoda</taxon>
        <taxon>Coelurosauria</taxon>
        <taxon>Aves</taxon>
        <taxon>Neognathae</taxon>
        <taxon>Neoaves</taxon>
        <taxon>Gruiformes</taxon>
        <taxon>Gruidae</taxon>
        <taxon>Grus</taxon>
    </lineage>
</organism>
<dbReference type="AlphaFoldDB" id="A0ABC9Y7T0"/>
<gene>
    <name evidence="1" type="ORF">GRJ2_003078100</name>
</gene>